<sequence length="68" mass="8145">MRWQRPRRHETAFSDERGESAGDINRNNLLGTKINQKQTERTNKHKRKCFVLQHDSYYAFPVNSLQIK</sequence>
<feature type="compositionally biased region" description="Basic and acidic residues" evidence="1">
    <location>
        <begin position="9"/>
        <end position="20"/>
    </location>
</feature>
<dbReference type="EMBL" id="GBXM01048994">
    <property type="protein sequence ID" value="JAH59583.1"/>
    <property type="molecule type" value="Transcribed_RNA"/>
</dbReference>
<protein>
    <submittedName>
        <fullName evidence="2">Uncharacterized protein</fullName>
    </submittedName>
</protein>
<dbReference type="AlphaFoldDB" id="A0A0E9U3N7"/>
<evidence type="ECO:0000313" key="2">
    <source>
        <dbReference type="EMBL" id="JAH59583.1"/>
    </source>
</evidence>
<proteinExistence type="predicted"/>
<name>A0A0E9U3N7_ANGAN</name>
<organism evidence="2">
    <name type="scientific">Anguilla anguilla</name>
    <name type="common">European freshwater eel</name>
    <name type="synonym">Muraena anguilla</name>
    <dbReference type="NCBI Taxonomy" id="7936"/>
    <lineage>
        <taxon>Eukaryota</taxon>
        <taxon>Metazoa</taxon>
        <taxon>Chordata</taxon>
        <taxon>Craniata</taxon>
        <taxon>Vertebrata</taxon>
        <taxon>Euteleostomi</taxon>
        <taxon>Actinopterygii</taxon>
        <taxon>Neopterygii</taxon>
        <taxon>Teleostei</taxon>
        <taxon>Anguilliformes</taxon>
        <taxon>Anguillidae</taxon>
        <taxon>Anguilla</taxon>
    </lineage>
</organism>
<accession>A0A0E9U3N7</accession>
<feature type="compositionally biased region" description="Polar residues" evidence="1">
    <location>
        <begin position="25"/>
        <end position="37"/>
    </location>
</feature>
<reference evidence="2" key="1">
    <citation type="submission" date="2014-11" db="EMBL/GenBank/DDBJ databases">
        <authorList>
            <person name="Amaro Gonzalez C."/>
        </authorList>
    </citation>
    <scope>NUCLEOTIDE SEQUENCE</scope>
</reference>
<reference evidence="2" key="2">
    <citation type="journal article" date="2015" name="Fish Shellfish Immunol.">
        <title>Early steps in the European eel (Anguilla anguilla)-Vibrio vulnificus interaction in the gills: Role of the RtxA13 toxin.</title>
        <authorList>
            <person name="Callol A."/>
            <person name="Pajuelo D."/>
            <person name="Ebbesson L."/>
            <person name="Teles M."/>
            <person name="MacKenzie S."/>
            <person name="Amaro C."/>
        </authorList>
    </citation>
    <scope>NUCLEOTIDE SEQUENCE</scope>
</reference>
<evidence type="ECO:0000256" key="1">
    <source>
        <dbReference type="SAM" id="MobiDB-lite"/>
    </source>
</evidence>
<feature type="region of interest" description="Disordered" evidence="1">
    <location>
        <begin position="1"/>
        <end position="42"/>
    </location>
</feature>